<dbReference type="Proteomes" id="UP000237797">
    <property type="component" value="Unassembled WGS sequence"/>
</dbReference>
<protein>
    <submittedName>
        <fullName evidence="1">Uncharacterized protein YqgQ</fullName>
    </submittedName>
</protein>
<gene>
    <name evidence="1" type="ORF">CLV97_12142</name>
</gene>
<reference evidence="1 2" key="1">
    <citation type="submission" date="2018-03" db="EMBL/GenBank/DDBJ databases">
        <title>Genomic Encyclopedia of Archaeal and Bacterial Type Strains, Phase II (KMG-II): from individual species to whole genera.</title>
        <authorList>
            <person name="Goeker M."/>
        </authorList>
    </citation>
    <scope>NUCLEOTIDE SEQUENCE [LARGE SCALE GENOMIC DNA]</scope>
    <source>
        <strain evidence="1 2">DSM 44946</strain>
    </source>
</reference>
<dbReference type="EMBL" id="PVNE01000021">
    <property type="protein sequence ID" value="PRX39715.1"/>
    <property type="molecule type" value="Genomic_DNA"/>
</dbReference>
<keyword evidence="2" id="KW-1185">Reference proteome</keyword>
<dbReference type="SUPFAM" id="SSF158379">
    <property type="entry name" value="YqgQ-like"/>
    <property type="match status" value="1"/>
</dbReference>
<name>A0A2T0LCK0_9BACL</name>
<dbReference type="InterPro" id="IPR023164">
    <property type="entry name" value="YqgQ-like_sf"/>
</dbReference>
<dbReference type="Gene3D" id="1.10.287.760">
    <property type="entry name" value="YqgQ-like"/>
    <property type="match status" value="1"/>
</dbReference>
<dbReference type="Pfam" id="PF06014">
    <property type="entry name" value="YqgQ-like"/>
    <property type="match status" value="1"/>
</dbReference>
<sequence length="67" mass="8095">MFSVRTMEDVRLLLKRFGIWIYTGDRLGDLEMMEEELEEMHRLGLIDKDTYLSARRVIVQQKQMFRG</sequence>
<dbReference type="RefSeq" id="WP_245891551.1">
    <property type="nucleotide sequence ID" value="NZ_PVNE01000021.1"/>
</dbReference>
<organism evidence="1 2">
    <name type="scientific">Planifilum fimeticola</name>
    <dbReference type="NCBI Taxonomy" id="201975"/>
    <lineage>
        <taxon>Bacteria</taxon>
        <taxon>Bacillati</taxon>
        <taxon>Bacillota</taxon>
        <taxon>Bacilli</taxon>
        <taxon>Bacillales</taxon>
        <taxon>Thermoactinomycetaceae</taxon>
        <taxon>Planifilum</taxon>
    </lineage>
</organism>
<proteinExistence type="predicted"/>
<evidence type="ECO:0000313" key="1">
    <source>
        <dbReference type="EMBL" id="PRX39715.1"/>
    </source>
</evidence>
<dbReference type="InterPro" id="IPR009256">
    <property type="entry name" value="YqgQ-like"/>
</dbReference>
<dbReference type="AlphaFoldDB" id="A0A2T0LCK0"/>
<comment type="caution">
    <text evidence="1">The sequence shown here is derived from an EMBL/GenBank/DDBJ whole genome shotgun (WGS) entry which is preliminary data.</text>
</comment>
<accession>A0A2T0LCK0</accession>
<evidence type="ECO:0000313" key="2">
    <source>
        <dbReference type="Proteomes" id="UP000237797"/>
    </source>
</evidence>